<reference evidence="2 3" key="1">
    <citation type="submission" date="2020-08" db="EMBL/GenBank/DDBJ databases">
        <title>Genomic Encyclopedia of Type Strains, Phase IV (KMG-IV): sequencing the most valuable type-strain genomes for metagenomic binning, comparative biology and taxonomic classification.</title>
        <authorList>
            <person name="Goeker M."/>
        </authorList>
    </citation>
    <scope>NUCLEOTIDE SEQUENCE [LARGE SCALE GENOMIC DNA]</scope>
    <source>
        <strain evidence="2 3">DSM 27163</strain>
    </source>
</reference>
<feature type="chain" id="PRO_5030933555" evidence="1">
    <location>
        <begin position="23"/>
        <end position="112"/>
    </location>
</feature>
<accession>A0A7W9B7F0</accession>
<evidence type="ECO:0000313" key="3">
    <source>
        <dbReference type="Proteomes" id="UP000537161"/>
    </source>
</evidence>
<proteinExistence type="predicted"/>
<dbReference type="Proteomes" id="UP000537161">
    <property type="component" value="Unassembled WGS sequence"/>
</dbReference>
<gene>
    <name evidence="2" type="ORF">FHR21_003017</name>
</gene>
<dbReference type="NCBIfam" id="TIGR04433">
    <property type="entry name" value="UrcA_uranyl"/>
    <property type="match status" value="1"/>
</dbReference>
<feature type="signal peptide" evidence="1">
    <location>
        <begin position="1"/>
        <end position="22"/>
    </location>
</feature>
<evidence type="ECO:0000256" key="1">
    <source>
        <dbReference type="SAM" id="SignalP"/>
    </source>
</evidence>
<name>A0A7W9B7F0_9SPHN</name>
<dbReference type="RefSeq" id="WP_184099716.1">
    <property type="nucleotide sequence ID" value="NZ_JACIJH010000010.1"/>
</dbReference>
<protein>
    <submittedName>
        <fullName evidence="2">UrcA family protein</fullName>
    </submittedName>
</protein>
<dbReference type="AlphaFoldDB" id="A0A7W9B7F0"/>
<dbReference type="InterPro" id="IPR030972">
    <property type="entry name" value="UrcA_uranyl"/>
</dbReference>
<evidence type="ECO:0000313" key="2">
    <source>
        <dbReference type="EMBL" id="MBB5707650.1"/>
    </source>
</evidence>
<sequence>MIRTAIAVAALVGMTASTATSAQTTADEAPTAHVRYTDLDLSQPDDMKLLHHRVAMAVNTVCPIPVAGSMDDIMANMRCRTRAIKGADQQIAALVARRTYAQADTKGLSIQP</sequence>
<organism evidence="2 3">
    <name type="scientific">Sphingopyxis panaciterrulae</name>
    <dbReference type="NCBI Taxonomy" id="462372"/>
    <lineage>
        <taxon>Bacteria</taxon>
        <taxon>Pseudomonadati</taxon>
        <taxon>Pseudomonadota</taxon>
        <taxon>Alphaproteobacteria</taxon>
        <taxon>Sphingomonadales</taxon>
        <taxon>Sphingomonadaceae</taxon>
        <taxon>Sphingopyxis</taxon>
    </lineage>
</organism>
<keyword evidence="3" id="KW-1185">Reference proteome</keyword>
<comment type="caution">
    <text evidence="2">The sequence shown here is derived from an EMBL/GenBank/DDBJ whole genome shotgun (WGS) entry which is preliminary data.</text>
</comment>
<keyword evidence="1" id="KW-0732">Signal</keyword>
<dbReference type="EMBL" id="JACIJH010000010">
    <property type="protein sequence ID" value="MBB5707650.1"/>
    <property type="molecule type" value="Genomic_DNA"/>
</dbReference>